<keyword evidence="2" id="KW-1185">Reference proteome</keyword>
<gene>
    <name evidence="1" type="ORF">E3E15_04915</name>
</gene>
<dbReference type="KEGG" id="afri:E3E15_04915"/>
<name>A0A6M3HX98_9GAMM</name>
<accession>A0A6M3HX98</accession>
<organism evidence="1 2">
    <name type="scientific">Allofrancisella frigidaquae</name>
    <dbReference type="NCBI Taxonomy" id="1085644"/>
    <lineage>
        <taxon>Bacteria</taxon>
        <taxon>Pseudomonadati</taxon>
        <taxon>Pseudomonadota</taxon>
        <taxon>Gammaproteobacteria</taxon>
        <taxon>Thiotrichales</taxon>
        <taxon>Francisellaceae</taxon>
        <taxon>Allofrancisella</taxon>
    </lineage>
</organism>
<sequence>MELQEIKNFIVGCIDNYLNRFYKNHKNRANELKIFVENCSSYHEMCLRIINEHSLFNLGYSLVNVNLNPTFEHWIKNKNTDGAYYQTVIEPAFNTIFSINYNSLPLKNSSSNFGKTLIFRENCDFYDDLVPFLEQQKIHYKVLKKGNEWLRDTFFVGKEKIYIRTKQEINVKKQQNNLPCNVNSKKNYTQNQFRNLQDAYLITNKFLSMNHNFYDNHDFMAQHSSKRDLQNLIKQDLKKDTIRPLEGGNLFEAINCEDVKYYFIGVNVLLNESDFRNIKYGTMSDPSNLSNRDILSKCHVELERYKKIFKTDNVICLPQWAYHLDLQISYMGDSTFLIHSFNEVLNNIDEISSDINKKDQVAKFARDALQRELVIKYIDAILRSCKFKTIKYAGILHKTYQGVGENGEIVELNPKYALGQEAISTFINGIDLCTHGNKKFYLTIDSPCNNHKAYFTKLLKKQNIEVVYLKVNGKSAEDTVKHISYRGGALRCQTNFIPFDYLNQL</sequence>
<evidence type="ECO:0000313" key="1">
    <source>
        <dbReference type="EMBL" id="QIV94731.1"/>
    </source>
</evidence>
<evidence type="ECO:0000313" key="2">
    <source>
        <dbReference type="Proteomes" id="UP000503320"/>
    </source>
</evidence>
<proteinExistence type="predicted"/>
<reference evidence="1 2" key="1">
    <citation type="submission" date="2019-03" db="EMBL/GenBank/DDBJ databases">
        <title>Complete Genome Sequence of Allofrancisella frigidaquae Strain SYSU 10HL1970 Isolated from Water-Cooling Systems in China.</title>
        <authorList>
            <person name="Ohrman C."/>
            <person name="Uneklint I."/>
            <person name="Sjodin A."/>
        </authorList>
    </citation>
    <scope>NUCLEOTIDE SEQUENCE [LARGE SCALE GENOMIC DNA]</scope>
    <source>
        <strain evidence="1 2">SYSU 10HL1970</strain>
    </source>
</reference>
<dbReference type="RefSeq" id="WP_172106820.1">
    <property type="nucleotide sequence ID" value="NZ_CP038017.1"/>
</dbReference>
<dbReference type="EMBL" id="CP038017">
    <property type="protein sequence ID" value="QIV94731.1"/>
    <property type="molecule type" value="Genomic_DNA"/>
</dbReference>
<protein>
    <submittedName>
        <fullName evidence="1">Uncharacterized protein</fullName>
    </submittedName>
</protein>
<dbReference type="Proteomes" id="UP000503320">
    <property type="component" value="Chromosome"/>
</dbReference>
<dbReference type="AlphaFoldDB" id="A0A6M3HX98"/>